<protein>
    <submittedName>
        <fullName evidence="3">Aldo/keto reductase</fullName>
    </submittedName>
</protein>
<name>A0ABR7IQQ2_9CLOT</name>
<dbReference type="InterPro" id="IPR036812">
    <property type="entry name" value="NAD(P)_OxRdtase_dom_sf"/>
</dbReference>
<dbReference type="Proteomes" id="UP000649151">
    <property type="component" value="Unassembled WGS sequence"/>
</dbReference>
<dbReference type="SUPFAM" id="SSF51430">
    <property type="entry name" value="NAD(P)-linked oxidoreductase"/>
    <property type="match status" value="1"/>
</dbReference>
<organism evidence="3 4">
    <name type="scientific">Clostridium facile</name>
    <dbReference type="NCBI Taxonomy" id="2763035"/>
    <lineage>
        <taxon>Bacteria</taxon>
        <taxon>Bacillati</taxon>
        <taxon>Bacillota</taxon>
        <taxon>Clostridia</taxon>
        <taxon>Eubacteriales</taxon>
        <taxon>Clostridiaceae</taxon>
        <taxon>Clostridium</taxon>
    </lineage>
</organism>
<dbReference type="PANTHER" id="PTHR43364:SF4">
    <property type="entry name" value="NAD(P)-LINKED OXIDOREDUCTASE SUPERFAMILY PROTEIN"/>
    <property type="match status" value="1"/>
</dbReference>
<reference evidence="3 4" key="1">
    <citation type="submission" date="2020-08" db="EMBL/GenBank/DDBJ databases">
        <title>Genome public.</title>
        <authorList>
            <person name="Liu C."/>
            <person name="Sun Q."/>
        </authorList>
    </citation>
    <scope>NUCLEOTIDE SEQUENCE [LARGE SCALE GENOMIC DNA]</scope>
    <source>
        <strain evidence="3 4">NSJ-27</strain>
    </source>
</reference>
<sequence>MIGKIQIPDTDLVVSPIGLGTVNAGTAWDGEEGFAILEEYIKMGGNLIDTARVYSDWIPGEIGRSERVIGDWIAHRGHHDDFVLITKGGHPPHEDTSISRMTKADMEHDLELSLKALRVDCIDVYMYHRDDTNQSVADLIEVMQEFVNQGKIRYYGCSNWSVSRMEEAMAYCKQKGYRGFVMNEMFYNIASDTMSEPEDPTLAIMDQEMIRFHKNYPVLAVPYFSVCSGFFHKLINKGPETVQDSPYYTPANLELAKKIQGIAVRHNASISQVLLGFYFQQGFPVCPLTGVHSTAQLKDAMGTLNVEFTPEEFAK</sequence>
<dbReference type="PANTHER" id="PTHR43364">
    <property type="entry name" value="NADH-SPECIFIC METHYLGLYOXAL REDUCTASE-RELATED"/>
    <property type="match status" value="1"/>
</dbReference>
<evidence type="ECO:0000259" key="2">
    <source>
        <dbReference type="Pfam" id="PF00248"/>
    </source>
</evidence>
<proteinExistence type="predicted"/>
<dbReference type="InterPro" id="IPR050523">
    <property type="entry name" value="AKR_Detox_Biosynth"/>
</dbReference>
<evidence type="ECO:0000313" key="3">
    <source>
        <dbReference type="EMBL" id="MBC5787438.1"/>
    </source>
</evidence>
<dbReference type="Pfam" id="PF00248">
    <property type="entry name" value="Aldo_ket_red"/>
    <property type="match status" value="1"/>
</dbReference>
<accession>A0ABR7IQQ2</accession>
<evidence type="ECO:0000313" key="4">
    <source>
        <dbReference type="Proteomes" id="UP000649151"/>
    </source>
</evidence>
<evidence type="ECO:0000256" key="1">
    <source>
        <dbReference type="ARBA" id="ARBA00023002"/>
    </source>
</evidence>
<dbReference type="InterPro" id="IPR023210">
    <property type="entry name" value="NADP_OxRdtase_dom"/>
</dbReference>
<keyword evidence="1" id="KW-0560">Oxidoreductase</keyword>
<dbReference type="RefSeq" id="WP_069989130.1">
    <property type="nucleotide sequence ID" value="NZ_JACOQK010000001.1"/>
</dbReference>
<keyword evidence="4" id="KW-1185">Reference proteome</keyword>
<feature type="domain" description="NADP-dependent oxidoreductase" evidence="2">
    <location>
        <begin position="16"/>
        <end position="314"/>
    </location>
</feature>
<dbReference type="EMBL" id="JACOQK010000001">
    <property type="protein sequence ID" value="MBC5787438.1"/>
    <property type="molecule type" value="Genomic_DNA"/>
</dbReference>
<gene>
    <name evidence="3" type="ORF">H8Z77_05285</name>
</gene>
<dbReference type="Gene3D" id="3.20.20.100">
    <property type="entry name" value="NADP-dependent oxidoreductase domain"/>
    <property type="match status" value="1"/>
</dbReference>
<dbReference type="CDD" id="cd19082">
    <property type="entry name" value="AKR_AKR10A1_2"/>
    <property type="match status" value="1"/>
</dbReference>
<comment type="caution">
    <text evidence="3">The sequence shown here is derived from an EMBL/GenBank/DDBJ whole genome shotgun (WGS) entry which is preliminary data.</text>
</comment>